<comment type="similarity">
    <text evidence="2">Belongs to the UPF0359 family.</text>
</comment>
<keyword evidence="3 6" id="KW-0812">Transmembrane</keyword>
<keyword evidence="5 6" id="KW-0472">Membrane</keyword>
<comment type="caution">
    <text evidence="7">The sequence shown here is derived from an EMBL/GenBank/DDBJ whole genome shotgun (WGS) entry which is preliminary data.</text>
</comment>
<feature type="transmembrane region" description="Helical" evidence="6">
    <location>
        <begin position="187"/>
        <end position="207"/>
    </location>
</feature>
<evidence type="ECO:0000256" key="4">
    <source>
        <dbReference type="ARBA" id="ARBA00022989"/>
    </source>
</evidence>
<proteinExistence type="inferred from homology"/>
<evidence type="ECO:0000256" key="6">
    <source>
        <dbReference type="SAM" id="Phobius"/>
    </source>
</evidence>
<reference evidence="7 8" key="1">
    <citation type="submission" date="2024-01" db="EMBL/GenBank/DDBJ databases">
        <title>The genomes of 5 underutilized Papilionoideae crops provide insights into root nodulation and disease resistance.</title>
        <authorList>
            <person name="Yuan L."/>
        </authorList>
    </citation>
    <scope>NUCLEOTIDE SEQUENCE [LARGE SCALE GENOMIC DNA]</scope>
    <source>
        <strain evidence="7">LY-2023</strain>
        <tissue evidence="7">Leaf</tissue>
    </source>
</reference>
<feature type="transmembrane region" description="Helical" evidence="6">
    <location>
        <begin position="40"/>
        <end position="59"/>
    </location>
</feature>
<dbReference type="Proteomes" id="UP001359559">
    <property type="component" value="Unassembled WGS sequence"/>
</dbReference>
<dbReference type="PANTHER" id="PTHR15876">
    <property type="entry name" value="TRANSMEMBRANE PROTEIN ADIPOCYTE-ASSOCIATED 1"/>
    <property type="match status" value="1"/>
</dbReference>
<name>A0AAN9P3T6_CLITE</name>
<evidence type="ECO:0008006" key="9">
    <source>
        <dbReference type="Google" id="ProtNLM"/>
    </source>
</evidence>
<dbReference type="EMBL" id="JAYKXN010000005">
    <property type="protein sequence ID" value="KAK7284301.1"/>
    <property type="molecule type" value="Genomic_DNA"/>
</dbReference>
<dbReference type="InterPro" id="IPR018781">
    <property type="entry name" value="TPRA1/CAND2/CAND8"/>
</dbReference>
<feature type="transmembrane region" description="Helical" evidence="6">
    <location>
        <begin position="79"/>
        <end position="99"/>
    </location>
</feature>
<gene>
    <name evidence="7" type="ORF">RJT34_19046</name>
</gene>
<dbReference type="Pfam" id="PF10160">
    <property type="entry name" value="Tmemb_40"/>
    <property type="match status" value="1"/>
</dbReference>
<feature type="transmembrane region" description="Helical" evidence="6">
    <location>
        <begin position="219"/>
        <end position="243"/>
    </location>
</feature>
<keyword evidence="8" id="KW-1185">Reference proteome</keyword>
<accession>A0AAN9P3T6</accession>
<dbReference type="AlphaFoldDB" id="A0AAN9P3T6"/>
<dbReference type="PANTHER" id="PTHR15876:SF8">
    <property type="entry name" value="TRANSMEMBRANE PROTEIN ADIPOCYTE-ASSOCIATED 1"/>
    <property type="match status" value="1"/>
</dbReference>
<dbReference type="GO" id="GO:0005886">
    <property type="term" value="C:plasma membrane"/>
    <property type="evidence" value="ECO:0007669"/>
    <property type="project" value="TreeGrafter"/>
</dbReference>
<dbReference type="GO" id="GO:0004930">
    <property type="term" value="F:G protein-coupled receptor activity"/>
    <property type="evidence" value="ECO:0007669"/>
    <property type="project" value="TreeGrafter"/>
</dbReference>
<sequence>MFELRLQAQSVITQIPNSGGKLSDDSGHIFYNWLFQCHGLWHNAALMLPSLLFVLYLALQARRSFLKLSLARSYITVSYNASLFLVTLLNLAWCFFQAWECSPGKELAWNLLSLFTTSGMLFLEVSLVAFLLQGNNAGGLEAMARTFGISALVVGLDILLKALYLFVFGIPLFVDSNEHTHHLKWNLWVVHKVLLTAVYGFMLFMYHSGWRERLPAKPIFYKYVAIMFILNAIAMFACVLTGNGAAFGFWLYHLTVMCYHAFYLPFLYITFMADFFQEENFLLENVYYSEMKDAGFFDTDWE</sequence>
<evidence type="ECO:0000313" key="8">
    <source>
        <dbReference type="Proteomes" id="UP001359559"/>
    </source>
</evidence>
<evidence type="ECO:0000256" key="3">
    <source>
        <dbReference type="ARBA" id="ARBA00022692"/>
    </source>
</evidence>
<keyword evidence="4 6" id="KW-1133">Transmembrane helix</keyword>
<evidence type="ECO:0000256" key="1">
    <source>
        <dbReference type="ARBA" id="ARBA00004141"/>
    </source>
</evidence>
<feature type="transmembrane region" description="Helical" evidence="6">
    <location>
        <begin position="144"/>
        <end position="167"/>
    </location>
</feature>
<evidence type="ECO:0000313" key="7">
    <source>
        <dbReference type="EMBL" id="KAK7284301.1"/>
    </source>
</evidence>
<feature type="transmembrane region" description="Helical" evidence="6">
    <location>
        <begin position="111"/>
        <end position="132"/>
    </location>
</feature>
<evidence type="ECO:0000256" key="5">
    <source>
        <dbReference type="ARBA" id="ARBA00023136"/>
    </source>
</evidence>
<comment type="subcellular location">
    <subcellularLocation>
        <location evidence="1">Membrane</location>
        <topology evidence="1">Multi-pass membrane protein</topology>
    </subcellularLocation>
</comment>
<evidence type="ECO:0000256" key="2">
    <source>
        <dbReference type="ARBA" id="ARBA00010125"/>
    </source>
</evidence>
<feature type="transmembrane region" description="Helical" evidence="6">
    <location>
        <begin position="249"/>
        <end position="271"/>
    </location>
</feature>
<organism evidence="7 8">
    <name type="scientific">Clitoria ternatea</name>
    <name type="common">Butterfly pea</name>
    <dbReference type="NCBI Taxonomy" id="43366"/>
    <lineage>
        <taxon>Eukaryota</taxon>
        <taxon>Viridiplantae</taxon>
        <taxon>Streptophyta</taxon>
        <taxon>Embryophyta</taxon>
        <taxon>Tracheophyta</taxon>
        <taxon>Spermatophyta</taxon>
        <taxon>Magnoliopsida</taxon>
        <taxon>eudicotyledons</taxon>
        <taxon>Gunneridae</taxon>
        <taxon>Pentapetalae</taxon>
        <taxon>rosids</taxon>
        <taxon>fabids</taxon>
        <taxon>Fabales</taxon>
        <taxon>Fabaceae</taxon>
        <taxon>Papilionoideae</taxon>
        <taxon>50 kb inversion clade</taxon>
        <taxon>NPAAA clade</taxon>
        <taxon>indigoferoid/millettioid clade</taxon>
        <taxon>Phaseoleae</taxon>
        <taxon>Clitoria</taxon>
    </lineage>
</organism>
<protein>
    <recommendedName>
        <fullName evidence="9">Transmembrane protein adipocyte-associated 1</fullName>
    </recommendedName>
</protein>